<feature type="domain" description="DEK-C" evidence="10">
    <location>
        <begin position="3"/>
        <end position="60"/>
    </location>
</feature>
<dbReference type="PANTHER" id="PTHR13215">
    <property type="entry name" value="RNA POLYMERASE II TRANSCRIPTIONAL COACTIVATOR"/>
    <property type="match status" value="1"/>
</dbReference>
<evidence type="ECO:0000256" key="7">
    <source>
        <dbReference type="PROSITE-ProRule" id="PRU00047"/>
    </source>
</evidence>
<evidence type="ECO:0000259" key="9">
    <source>
        <dbReference type="PROSITE" id="PS50158"/>
    </source>
</evidence>
<comment type="caution">
    <text evidence="11">The sequence shown here is derived from an EMBL/GenBank/DDBJ whole genome shotgun (WGS) entry which is preliminary data.</text>
</comment>
<reference evidence="11" key="1">
    <citation type="journal article" date="2021" name="Front. Plant Sci.">
        <title>Chromosome-Scale Genome Assembly for Chinese Sour Jujube and Insights Into Its Genome Evolution and Domestication Signature.</title>
        <authorList>
            <person name="Shen L.-Y."/>
            <person name="Luo H."/>
            <person name="Wang X.-L."/>
            <person name="Wang X.-M."/>
            <person name="Qiu X.-J."/>
            <person name="Liu H."/>
            <person name="Zhou S.-S."/>
            <person name="Jia K.-H."/>
            <person name="Nie S."/>
            <person name="Bao Y.-T."/>
            <person name="Zhang R.-G."/>
            <person name="Yun Q.-Z."/>
            <person name="Chai Y.-H."/>
            <person name="Lu J.-Y."/>
            <person name="Li Y."/>
            <person name="Zhao S.-W."/>
            <person name="Mao J.-F."/>
            <person name="Jia S.-G."/>
            <person name="Mao Y.-M."/>
        </authorList>
    </citation>
    <scope>NUCLEOTIDE SEQUENCE</scope>
    <source>
        <strain evidence="11">AT0</strain>
        <tissue evidence="11">Leaf</tissue>
    </source>
</reference>
<dbReference type="PROSITE" id="PS50158">
    <property type="entry name" value="ZF_CCHC"/>
    <property type="match status" value="1"/>
</dbReference>
<dbReference type="InterPro" id="IPR014876">
    <property type="entry name" value="DEK_C"/>
</dbReference>
<evidence type="ECO:0000256" key="6">
    <source>
        <dbReference type="ARBA" id="ARBA00023242"/>
    </source>
</evidence>
<dbReference type="SUPFAM" id="SSF54447">
    <property type="entry name" value="ssDNA-binding transcriptional regulator domain"/>
    <property type="match status" value="1"/>
</dbReference>
<evidence type="ECO:0000256" key="8">
    <source>
        <dbReference type="SAM" id="MobiDB-lite"/>
    </source>
</evidence>
<evidence type="ECO:0000259" key="10">
    <source>
        <dbReference type="PROSITE" id="PS51998"/>
    </source>
</evidence>
<keyword evidence="7" id="KW-0863">Zinc-finger</keyword>
<keyword evidence="7" id="KW-0862">Zinc</keyword>
<accession>A0A978UWV6</accession>
<name>A0A978UWV6_ZIZJJ</name>
<dbReference type="SUPFAM" id="SSF109715">
    <property type="entry name" value="DEK C-terminal domain"/>
    <property type="match status" value="1"/>
</dbReference>
<feature type="compositionally biased region" description="Basic and acidic residues" evidence="8">
    <location>
        <begin position="161"/>
        <end position="175"/>
    </location>
</feature>
<evidence type="ECO:0000313" key="11">
    <source>
        <dbReference type="EMBL" id="KAH7519472.1"/>
    </source>
</evidence>
<organism evidence="11 12">
    <name type="scientific">Ziziphus jujuba var. spinosa</name>
    <dbReference type="NCBI Taxonomy" id="714518"/>
    <lineage>
        <taxon>Eukaryota</taxon>
        <taxon>Viridiplantae</taxon>
        <taxon>Streptophyta</taxon>
        <taxon>Embryophyta</taxon>
        <taxon>Tracheophyta</taxon>
        <taxon>Spermatophyta</taxon>
        <taxon>Magnoliopsida</taxon>
        <taxon>eudicotyledons</taxon>
        <taxon>Gunneridae</taxon>
        <taxon>Pentapetalae</taxon>
        <taxon>rosids</taxon>
        <taxon>fabids</taxon>
        <taxon>Rosales</taxon>
        <taxon>Rhamnaceae</taxon>
        <taxon>Paliureae</taxon>
        <taxon>Ziziphus</taxon>
    </lineage>
</organism>
<keyword evidence="6" id="KW-0539">Nucleus</keyword>
<sequence>MKPEIKGKIEETVLDVLRNADLEEMTEFKVREAASERLGIDLSGKECRSFVRNLVEYFLLSTADEAQQSQSVREETKEVVREQQEVRVVNKEVYDDGDRHICERSVTVQDFRGKTMVSIREFYLKDGKRVHTAKGISLPAEQWSNFKKSVPAIEEAIRKMESRSRSKLDDKKSEDTSYPVTSLPPCETFPAEIVRLDGKNYQCWAQNIELMLKQLNIAYVLFEPCPSIMLGREASTEEITRAKAAEQKWMNDDRMCRHNILSSLSDYLLNLYSKKPTTAKELWEELKLLHLYEEFGTKRSQVEEELRMQDKQGMPNPVSNNLAGKAVPRMRDARPQVCYTCGKKGHSYRQCYSKKVDKEINGKRDKDNGSTPAITEVNMVDGAING</sequence>
<comment type="similarity">
    <text evidence="2">Belongs to the transcriptional coactivator PC4 family.</text>
</comment>
<dbReference type="SUPFAM" id="SSF57756">
    <property type="entry name" value="Retrovirus zinc finger-like domains"/>
    <property type="match status" value="1"/>
</dbReference>
<dbReference type="Gene3D" id="2.30.31.10">
    <property type="entry name" value="Transcriptional Coactivator Pc4, Chain A"/>
    <property type="match status" value="1"/>
</dbReference>
<evidence type="ECO:0000313" key="12">
    <source>
        <dbReference type="Proteomes" id="UP000813462"/>
    </source>
</evidence>
<proteinExistence type="inferred from homology"/>
<evidence type="ECO:0000256" key="1">
    <source>
        <dbReference type="ARBA" id="ARBA00004123"/>
    </source>
</evidence>
<dbReference type="GO" id="GO:0005634">
    <property type="term" value="C:nucleus"/>
    <property type="evidence" value="ECO:0007669"/>
    <property type="project" value="UniProtKB-SubCell"/>
</dbReference>
<evidence type="ECO:0000256" key="3">
    <source>
        <dbReference type="ARBA" id="ARBA00023015"/>
    </source>
</evidence>
<dbReference type="Proteomes" id="UP000813462">
    <property type="component" value="Unassembled WGS sequence"/>
</dbReference>
<evidence type="ECO:0000256" key="4">
    <source>
        <dbReference type="ARBA" id="ARBA00023125"/>
    </source>
</evidence>
<evidence type="ECO:0000256" key="2">
    <source>
        <dbReference type="ARBA" id="ARBA00009001"/>
    </source>
</evidence>
<evidence type="ECO:0000256" key="5">
    <source>
        <dbReference type="ARBA" id="ARBA00023163"/>
    </source>
</evidence>
<dbReference type="AlphaFoldDB" id="A0A978UWV6"/>
<gene>
    <name evidence="11" type="ORF">FEM48_Zijuj08G0039800</name>
</gene>
<keyword evidence="5" id="KW-0804">Transcription</keyword>
<dbReference type="InterPro" id="IPR001878">
    <property type="entry name" value="Znf_CCHC"/>
</dbReference>
<dbReference type="GO" id="GO:0003713">
    <property type="term" value="F:transcription coactivator activity"/>
    <property type="evidence" value="ECO:0007669"/>
    <property type="project" value="InterPro"/>
</dbReference>
<keyword evidence="7" id="KW-0479">Metal-binding</keyword>
<dbReference type="EMBL" id="JAEACU010000008">
    <property type="protein sequence ID" value="KAH7519472.1"/>
    <property type="molecule type" value="Genomic_DNA"/>
</dbReference>
<dbReference type="GO" id="GO:0060261">
    <property type="term" value="P:positive regulation of transcription initiation by RNA polymerase II"/>
    <property type="evidence" value="ECO:0007669"/>
    <property type="project" value="InterPro"/>
</dbReference>
<dbReference type="InterPro" id="IPR045125">
    <property type="entry name" value="Sub1/Tcp4-like"/>
</dbReference>
<feature type="region of interest" description="Disordered" evidence="8">
    <location>
        <begin position="161"/>
        <end position="181"/>
    </location>
</feature>
<dbReference type="InterPro" id="IPR036875">
    <property type="entry name" value="Znf_CCHC_sf"/>
</dbReference>
<dbReference type="InterPro" id="IPR009044">
    <property type="entry name" value="ssDNA-bd_transcriptional_reg"/>
</dbReference>
<dbReference type="Pfam" id="PF02229">
    <property type="entry name" value="PC4"/>
    <property type="match status" value="1"/>
</dbReference>
<keyword evidence="4" id="KW-0238">DNA-binding</keyword>
<dbReference type="Pfam" id="PF08766">
    <property type="entry name" value="DEK_C"/>
    <property type="match status" value="1"/>
</dbReference>
<protein>
    <recommendedName>
        <fullName evidence="13">CCHC-type domain-containing protein</fullName>
    </recommendedName>
</protein>
<dbReference type="PROSITE" id="PS51998">
    <property type="entry name" value="DEK_C"/>
    <property type="match status" value="1"/>
</dbReference>
<evidence type="ECO:0008006" key="13">
    <source>
        <dbReference type="Google" id="ProtNLM"/>
    </source>
</evidence>
<keyword evidence="3" id="KW-0805">Transcription regulation</keyword>
<dbReference type="GO" id="GO:0008270">
    <property type="term" value="F:zinc ion binding"/>
    <property type="evidence" value="ECO:0007669"/>
    <property type="project" value="UniProtKB-KW"/>
</dbReference>
<dbReference type="GO" id="GO:0003677">
    <property type="term" value="F:DNA binding"/>
    <property type="evidence" value="ECO:0007669"/>
    <property type="project" value="UniProtKB-KW"/>
</dbReference>
<comment type="subcellular location">
    <subcellularLocation>
        <location evidence="1">Nucleus</location>
    </subcellularLocation>
</comment>
<dbReference type="InterPro" id="IPR003173">
    <property type="entry name" value="PC4_C"/>
</dbReference>
<feature type="domain" description="CCHC-type" evidence="9">
    <location>
        <begin position="338"/>
        <end position="351"/>
    </location>
</feature>